<dbReference type="AlphaFoldDB" id="A0A9N9BC92"/>
<dbReference type="Proteomes" id="UP000789508">
    <property type="component" value="Unassembled WGS sequence"/>
</dbReference>
<evidence type="ECO:0000313" key="3">
    <source>
        <dbReference type="Proteomes" id="UP000789508"/>
    </source>
</evidence>
<dbReference type="EMBL" id="CAJVPS010002057">
    <property type="protein sequence ID" value="CAG8558774.1"/>
    <property type="molecule type" value="Genomic_DNA"/>
</dbReference>
<reference evidence="2" key="1">
    <citation type="submission" date="2021-06" db="EMBL/GenBank/DDBJ databases">
        <authorList>
            <person name="Kallberg Y."/>
            <person name="Tangrot J."/>
            <person name="Rosling A."/>
        </authorList>
    </citation>
    <scope>NUCLEOTIDE SEQUENCE</scope>
    <source>
        <strain evidence="2">FL130A</strain>
    </source>
</reference>
<accession>A0A9N9BC92</accession>
<comment type="caution">
    <text evidence="2">The sequence shown here is derived from an EMBL/GenBank/DDBJ whole genome shotgun (WGS) entry which is preliminary data.</text>
</comment>
<dbReference type="SUPFAM" id="SSF52047">
    <property type="entry name" value="RNI-like"/>
    <property type="match status" value="1"/>
</dbReference>
<feature type="domain" description="F-box" evidence="1">
    <location>
        <begin position="4"/>
        <end position="49"/>
    </location>
</feature>
<dbReference type="InterPro" id="IPR032675">
    <property type="entry name" value="LRR_dom_sf"/>
</dbReference>
<dbReference type="Gene3D" id="3.80.10.10">
    <property type="entry name" value="Ribonuclease Inhibitor"/>
    <property type="match status" value="1"/>
</dbReference>
<gene>
    <name evidence="2" type="ORF">ALEPTO_LOCUS6246</name>
</gene>
<dbReference type="PROSITE" id="PS50181">
    <property type="entry name" value="FBOX"/>
    <property type="match status" value="1"/>
</dbReference>
<dbReference type="SUPFAM" id="SSF81383">
    <property type="entry name" value="F-box domain"/>
    <property type="match status" value="1"/>
</dbReference>
<dbReference type="InterPro" id="IPR036047">
    <property type="entry name" value="F-box-like_dom_sf"/>
</dbReference>
<name>A0A9N9BC92_9GLOM</name>
<dbReference type="Pfam" id="PF12937">
    <property type="entry name" value="F-box-like"/>
    <property type="match status" value="1"/>
</dbReference>
<dbReference type="OrthoDB" id="2328399at2759"/>
<sequence>MEINFRFISLPPEIRQEIFKNLNQGSLYNCLRTNRQLCREIVPILWAEPFRITPKITRRIYFNSTVNYEQSQKIISIYLGCFTRETWSLLRANGISRPRTTRSPIFDYATFITHLDPISICNAAGAWLKQKKYPTVKQCNKRKVLTRALCQLFLDKSRSLRSFCHNLYLDIEFWCPNPLEFPNTLAFKSLKDIHIFGIHKHKDLLGFFLKLAGICHSLRGIALESDWFFENPNANSIEATNTAEGLKYFLMMQKDLQWLKIINLPYVTIKAINKSLSLKSIRSIKFESIDFSVFKNENLITSLTSCENLQCLDLHSCRGLEQKTCIETAEHFTRLEYFAFFFKSSYYEPIPSEFIKQVVEASSNSLRYLRLENAIPGIIDSCKKREIIDTVLSNSYNLKSISIFELDIEEAIPLLERFENLVHLDIFAELSEVFDKLKEKLPLTLYSLRIHGFSKAYSTESFAQFLMACKHLKYLSIYPFNDDCKRLASSYGVKLSSFSYNEKIYPDYFHKF</sequence>
<protein>
    <submittedName>
        <fullName evidence="2">8122_t:CDS:1</fullName>
    </submittedName>
</protein>
<evidence type="ECO:0000259" key="1">
    <source>
        <dbReference type="PROSITE" id="PS50181"/>
    </source>
</evidence>
<keyword evidence="3" id="KW-1185">Reference proteome</keyword>
<organism evidence="2 3">
    <name type="scientific">Ambispora leptoticha</name>
    <dbReference type="NCBI Taxonomy" id="144679"/>
    <lineage>
        <taxon>Eukaryota</taxon>
        <taxon>Fungi</taxon>
        <taxon>Fungi incertae sedis</taxon>
        <taxon>Mucoromycota</taxon>
        <taxon>Glomeromycotina</taxon>
        <taxon>Glomeromycetes</taxon>
        <taxon>Archaeosporales</taxon>
        <taxon>Ambisporaceae</taxon>
        <taxon>Ambispora</taxon>
    </lineage>
</organism>
<evidence type="ECO:0000313" key="2">
    <source>
        <dbReference type="EMBL" id="CAG8558774.1"/>
    </source>
</evidence>
<dbReference type="InterPro" id="IPR001810">
    <property type="entry name" value="F-box_dom"/>
</dbReference>
<proteinExistence type="predicted"/>